<dbReference type="Pfam" id="PF07394">
    <property type="entry name" value="DUF1501"/>
    <property type="match status" value="1"/>
</dbReference>
<dbReference type="RefSeq" id="WP_146579723.1">
    <property type="nucleotide sequence ID" value="NZ_SJPM01000010.1"/>
</dbReference>
<evidence type="ECO:0000313" key="2">
    <source>
        <dbReference type="Proteomes" id="UP000316213"/>
    </source>
</evidence>
<evidence type="ECO:0008006" key="3">
    <source>
        <dbReference type="Google" id="ProtNLM"/>
    </source>
</evidence>
<dbReference type="EMBL" id="SJPM01000010">
    <property type="protein sequence ID" value="TWT92980.1"/>
    <property type="molecule type" value="Genomic_DNA"/>
</dbReference>
<dbReference type="Gene3D" id="3.40.720.10">
    <property type="entry name" value="Alkaline Phosphatase, subunit A"/>
    <property type="match status" value="1"/>
</dbReference>
<dbReference type="SUPFAM" id="SSF53649">
    <property type="entry name" value="Alkaline phosphatase-like"/>
    <property type="match status" value="1"/>
</dbReference>
<dbReference type="InterPro" id="IPR017850">
    <property type="entry name" value="Alkaline_phosphatase_core_sf"/>
</dbReference>
<accession>A0A5C6A0Y7</accession>
<dbReference type="OrthoDB" id="127333at2"/>
<protein>
    <recommendedName>
        <fullName evidence="3">Sulfatase</fullName>
    </recommendedName>
</protein>
<dbReference type="Proteomes" id="UP000316213">
    <property type="component" value="Unassembled WGS sequence"/>
</dbReference>
<reference evidence="1 2" key="1">
    <citation type="submission" date="2019-02" db="EMBL/GenBank/DDBJ databases">
        <title>Deep-cultivation of Planctomycetes and their phenomic and genomic characterization uncovers novel biology.</title>
        <authorList>
            <person name="Wiegand S."/>
            <person name="Jogler M."/>
            <person name="Boedeker C."/>
            <person name="Pinto D."/>
            <person name="Vollmers J."/>
            <person name="Rivas-Marin E."/>
            <person name="Kohn T."/>
            <person name="Peeters S.H."/>
            <person name="Heuer A."/>
            <person name="Rast P."/>
            <person name="Oberbeckmann S."/>
            <person name="Bunk B."/>
            <person name="Jeske O."/>
            <person name="Meyerdierks A."/>
            <person name="Storesund J.E."/>
            <person name="Kallscheuer N."/>
            <person name="Luecker S."/>
            <person name="Lage O.M."/>
            <person name="Pohl T."/>
            <person name="Merkel B.J."/>
            <person name="Hornburger P."/>
            <person name="Mueller R.-W."/>
            <person name="Bruemmer F."/>
            <person name="Labrenz M."/>
            <person name="Spormann A.M."/>
            <person name="Op Den Camp H."/>
            <person name="Overmann J."/>
            <person name="Amann R."/>
            <person name="Jetten M.S.M."/>
            <person name="Mascher T."/>
            <person name="Medema M.H."/>
            <person name="Devos D.P."/>
            <person name="Kaster A.-K."/>
            <person name="Ovreas L."/>
            <person name="Rohde M."/>
            <person name="Galperin M.Y."/>
            <person name="Jogler C."/>
        </authorList>
    </citation>
    <scope>NUCLEOTIDE SEQUENCE [LARGE SCALE GENOMIC DNA]</scope>
    <source>
        <strain evidence="1 2">Pla100</strain>
    </source>
</reference>
<comment type="caution">
    <text evidence="1">The sequence shown here is derived from an EMBL/GenBank/DDBJ whole genome shotgun (WGS) entry which is preliminary data.</text>
</comment>
<gene>
    <name evidence="1" type="ORF">Pla100_42960</name>
</gene>
<dbReference type="PANTHER" id="PTHR43737:SF1">
    <property type="entry name" value="DUF1501 DOMAIN-CONTAINING PROTEIN"/>
    <property type="match status" value="1"/>
</dbReference>
<name>A0A5C6A0Y7_9BACT</name>
<dbReference type="PANTHER" id="PTHR43737">
    <property type="entry name" value="BLL7424 PROTEIN"/>
    <property type="match status" value="1"/>
</dbReference>
<dbReference type="InterPro" id="IPR010869">
    <property type="entry name" value="DUF1501"/>
</dbReference>
<dbReference type="AlphaFoldDB" id="A0A5C6A0Y7"/>
<keyword evidence="2" id="KW-1185">Reference proteome</keyword>
<organism evidence="1 2">
    <name type="scientific">Neorhodopirellula pilleata</name>
    <dbReference type="NCBI Taxonomy" id="2714738"/>
    <lineage>
        <taxon>Bacteria</taxon>
        <taxon>Pseudomonadati</taxon>
        <taxon>Planctomycetota</taxon>
        <taxon>Planctomycetia</taxon>
        <taxon>Pirellulales</taxon>
        <taxon>Pirellulaceae</taxon>
        <taxon>Neorhodopirellula</taxon>
    </lineage>
</organism>
<evidence type="ECO:0000313" key="1">
    <source>
        <dbReference type="EMBL" id="TWT92980.1"/>
    </source>
</evidence>
<proteinExistence type="predicted"/>
<sequence>MNRSTSPCTGFDPTISSRRELLSRFGYGIGSIALSQLLAQESAQALSPGVIARPHSTPKAKRIIFLLQSGAPSQMDLYDYKPLLNELNGQELPDSVRQGQRLTGMSANQSSLPLVGSPFQFQQQGDSGLWMSELLPHTAKIADELCVIKSMYTEAINHGPGVTFLQTGSQFPGRPSMGSWAWYGLGSENEDLPAFVVMVSNERGGQPLGAHLWGSGFLPGRYDGVELRRDKDAVLYLNNPPGVSRSSRRKSLDRIQELHQLQLEATGDPAIENRIAQYEMAYRMQSSIPDVTDISGETPETLALYGDEVNTPGSYSANCLRARRLAERGVRFIQLYQPGWDHHGGLPGGLRRQCQMTDQATAGLITDLKNRGMLDDTLVIWGGEFGRTSYSQGKIENGNFGRDHHPRCFTLWMAGGGSKPGHHHGQTDDFSYNITEGGVHIHDLHATILHLMGIDHERLTYRYQGRDFRLTDVHGQLVKELVA</sequence>